<dbReference type="GO" id="GO:0017069">
    <property type="term" value="F:snRNA binding"/>
    <property type="evidence" value="ECO:0007669"/>
    <property type="project" value="TreeGrafter"/>
</dbReference>
<comment type="similarity">
    <text evidence="1 6">Belongs to the methyltransferase superfamily.</text>
</comment>
<dbReference type="Pfam" id="PF06859">
    <property type="entry name" value="Bin3"/>
    <property type="match status" value="1"/>
</dbReference>
<dbReference type="GO" id="GO:0008173">
    <property type="term" value="F:RNA methyltransferase activity"/>
    <property type="evidence" value="ECO:0007669"/>
    <property type="project" value="UniProtKB-UniRule"/>
</dbReference>
<dbReference type="Proteomes" id="UP000887561">
    <property type="component" value="Unplaced"/>
</dbReference>
<dbReference type="Pfam" id="PF13847">
    <property type="entry name" value="Methyltransf_31"/>
    <property type="match status" value="1"/>
</dbReference>
<dbReference type="CDD" id="cd02440">
    <property type="entry name" value="AdoMet_MTases"/>
    <property type="match status" value="1"/>
</dbReference>
<dbReference type="InterPro" id="IPR010675">
    <property type="entry name" value="Bin3_C"/>
</dbReference>
<feature type="region of interest" description="Disordered" evidence="7">
    <location>
        <begin position="1"/>
        <end position="34"/>
    </location>
</feature>
<dbReference type="InterPro" id="IPR025714">
    <property type="entry name" value="Methyltranfer_dom"/>
</dbReference>
<dbReference type="GO" id="GO:0040031">
    <property type="term" value="P:snRNA modification"/>
    <property type="evidence" value="ECO:0007669"/>
    <property type="project" value="TreeGrafter"/>
</dbReference>
<evidence type="ECO:0000256" key="2">
    <source>
        <dbReference type="ARBA" id="ARBA00022603"/>
    </source>
</evidence>
<name>A0A915N1A5_MELJA</name>
<evidence type="ECO:0000256" key="4">
    <source>
        <dbReference type="ARBA" id="ARBA00022691"/>
    </source>
</evidence>
<dbReference type="InterPro" id="IPR024160">
    <property type="entry name" value="BIN3_SAM-bd_dom"/>
</dbReference>
<evidence type="ECO:0000256" key="5">
    <source>
        <dbReference type="PROSITE-ProRule" id="PRU00848"/>
    </source>
</evidence>
<dbReference type="InterPro" id="IPR029063">
    <property type="entry name" value="SAM-dependent_MTases_sf"/>
</dbReference>
<dbReference type="GO" id="GO:0008171">
    <property type="term" value="F:O-methyltransferase activity"/>
    <property type="evidence" value="ECO:0007669"/>
    <property type="project" value="UniProtKB-UniRule"/>
</dbReference>
<dbReference type="AlphaFoldDB" id="A0A915N1A5"/>
<protein>
    <recommendedName>
        <fullName evidence="6">RNA methyltransferase</fullName>
        <ecNumber evidence="6">2.1.1.-</ecNumber>
    </recommendedName>
</protein>
<feature type="compositionally biased region" description="Low complexity" evidence="7">
    <location>
        <begin position="7"/>
        <end position="28"/>
    </location>
</feature>
<accession>A0A915N1A5</accession>
<proteinExistence type="inferred from homology"/>
<dbReference type="Gene3D" id="3.40.50.150">
    <property type="entry name" value="Vaccinia Virus protein VP39"/>
    <property type="match status" value="1"/>
</dbReference>
<dbReference type="EC" id="2.1.1.-" evidence="6"/>
<evidence type="ECO:0000256" key="1">
    <source>
        <dbReference type="ARBA" id="ARBA00008361"/>
    </source>
</evidence>
<dbReference type="WBParaSite" id="scaffold5970_cov205.g10244">
    <property type="protein sequence ID" value="scaffold5970_cov205.g10244"/>
    <property type="gene ID" value="scaffold5970_cov205.g10244"/>
</dbReference>
<dbReference type="PANTHER" id="PTHR12315:SF0">
    <property type="entry name" value="7SK SNRNA METHYLPHOSPHATE CAPPING ENZYME"/>
    <property type="match status" value="1"/>
</dbReference>
<reference evidence="10" key="1">
    <citation type="submission" date="2022-11" db="UniProtKB">
        <authorList>
            <consortium name="WormBaseParasite"/>
        </authorList>
    </citation>
    <scope>IDENTIFICATION</scope>
</reference>
<evidence type="ECO:0000256" key="6">
    <source>
        <dbReference type="RuleBase" id="RU367087"/>
    </source>
</evidence>
<dbReference type="GO" id="GO:0032259">
    <property type="term" value="P:methylation"/>
    <property type="evidence" value="ECO:0007669"/>
    <property type="project" value="UniProtKB-KW"/>
</dbReference>
<evidence type="ECO:0000259" key="8">
    <source>
        <dbReference type="PROSITE" id="PS51515"/>
    </source>
</evidence>
<keyword evidence="2 6" id="KW-0489">Methyltransferase</keyword>
<dbReference type="SUPFAM" id="SSF53335">
    <property type="entry name" value="S-adenosyl-L-methionine-dependent methyltransferases"/>
    <property type="match status" value="1"/>
</dbReference>
<keyword evidence="4 5" id="KW-0949">S-adenosyl-L-methionine</keyword>
<organism evidence="9 10">
    <name type="scientific">Meloidogyne javanica</name>
    <name type="common">Root-knot nematode worm</name>
    <dbReference type="NCBI Taxonomy" id="6303"/>
    <lineage>
        <taxon>Eukaryota</taxon>
        <taxon>Metazoa</taxon>
        <taxon>Ecdysozoa</taxon>
        <taxon>Nematoda</taxon>
        <taxon>Chromadorea</taxon>
        <taxon>Rhabditida</taxon>
        <taxon>Tylenchina</taxon>
        <taxon>Tylenchomorpha</taxon>
        <taxon>Tylenchoidea</taxon>
        <taxon>Meloidogynidae</taxon>
        <taxon>Meloidogyninae</taxon>
        <taxon>Meloidogyne</taxon>
        <taxon>Meloidogyne incognita group</taxon>
    </lineage>
</organism>
<sequence>MEEEFCSNTSSPSGLPSSSSTATNSLVSSEKKEKKNERFRYGNFNRYYGVRTKGFDHDPRLDILPKEWFNKKRILDVGCNAGHLTLEIAKELKPSWILGIDIDDHLIGVARKNIRHYFECNDDEKGQEFIGKFPASIKNYNVWFSRENYVLESDEYLEMIREEYDVILALSGRLLLELQDWSKYYKRAKTTPEMFETYKNIKFKPDQFKNYLIDEVGFVECQQLGIPKAVTRGFERPILVFQKANNLNSRKRQLIEDKRENDQKVPEKKLC</sequence>
<evidence type="ECO:0000256" key="7">
    <source>
        <dbReference type="SAM" id="MobiDB-lite"/>
    </source>
</evidence>
<keyword evidence="9" id="KW-1185">Reference proteome</keyword>
<dbReference type="InterPro" id="IPR039772">
    <property type="entry name" value="Bin3-like"/>
</dbReference>
<keyword evidence="3 6" id="KW-0808">Transferase</keyword>
<evidence type="ECO:0000313" key="9">
    <source>
        <dbReference type="Proteomes" id="UP000887561"/>
    </source>
</evidence>
<dbReference type="PROSITE" id="PS51515">
    <property type="entry name" value="BIN3_SAM"/>
    <property type="match status" value="1"/>
</dbReference>
<dbReference type="PANTHER" id="PTHR12315">
    <property type="entry name" value="BICOID-INTERACTING PROTEIN RELATED"/>
    <property type="match status" value="1"/>
</dbReference>
<evidence type="ECO:0000256" key="3">
    <source>
        <dbReference type="ARBA" id="ARBA00022679"/>
    </source>
</evidence>
<evidence type="ECO:0000313" key="10">
    <source>
        <dbReference type="WBParaSite" id="scaffold5970_cov205.g10244"/>
    </source>
</evidence>
<feature type="domain" description="Bin3-type SAM" evidence="8">
    <location>
        <begin position="58"/>
        <end position="271"/>
    </location>
</feature>